<dbReference type="GO" id="GO:0005737">
    <property type="term" value="C:cytoplasm"/>
    <property type="evidence" value="ECO:0007669"/>
    <property type="project" value="UniProtKB-SubCell"/>
</dbReference>
<dbReference type="GO" id="GO:0004534">
    <property type="term" value="F:5'-3' RNA exonuclease activity"/>
    <property type="evidence" value="ECO:0007669"/>
    <property type="project" value="UniProtKB-UniRule"/>
</dbReference>
<evidence type="ECO:0000256" key="15">
    <source>
        <dbReference type="PIRSR" id="PIRSR004803-3"/>
    </source>
</evidence>
<protein>
    <recommendedName>
        <fullName evidence="12 13">Ribonuclease J</fullName>
        <shortName evidence="12">RNase J</shortName>
        <ecNumber evidence="12 13">3.1.-.-</ecNumber>
    </recommendedName>
</protein>
<evidence type="ECO:0000256" key="7">
    <source>
        <dbReference type="ARBA" id="ARBA00022801"/>
    </source>
</evidence>
<feature type="binding site" evidence="15">
    <location>
        <position position="74"/>
    </location>
    <ligand>
        <name>Zn(2+)</name>
        <dbReference type="ChEBI" id="CHEBI:29105"/>
        <label>1</label>
        <note>catalytic</note>
    </ligand>
</feature>
<gene>
    <name evidence="12" type="primary">rnj</name>
    <name evidence="17" type="ORF">AMD01_12125</name>
</gene>
<name>A0A0M0L6I9_9BACI</name>
<dbReference type="InterPro" id="IPR001279">
    <property type="entry name" value="Metallo-B-lactamas"/>
</dbReference>
<evidence type="ECO:0000256" key="4">
    <source>
        <dbReference type="ARBA" id="ARBA00022722"/>
    </source>
</evidence>
<dbReference type="Pfam" id="PF22505">
    <property type="entry name" value="RNase_J_b_CASP"/>
    <property type="match status" value="1"/>
</dbReference>
<dbReference type="STRING" id="284581.AMD01_12125"/>
<keyword evidence="8 15" id="KW-0862">Zinc</keyword>
<dbReference type="Gene3D" id="3.60.15.10">
    <property type="entry name" value="Ribonuclease Z/Hydroxyacylglutathione hydrolase-like"/>
    <property type="match status" value="1"/>
</dbReference>
<keyword evidence="4 12" id="KW-0540">Nuclease</keyword>
<evidence type="ECO:0000256" key="8">
    <source>
        <dbReference type="ARBA" id="ARBA00022833"/>
    </source>
</evidence>
<dbReference type="InterPro" id="IPR004613">
    <property type="entry name" value="RNase_J"/>
</dbReference>
<feature type="binding site" evidence="15">
    <location>
        <position position="162"/>
    </location>
    <ligand>
        <name>Zn(2+)</name>
        <dbReference type="ChEBI" id="CHEBI:29105"/>
        <label>1</label>
        <note>catalytic</note>
    </ligand>
</feature>
<keyword evidence="7 12" id="KW-0378">Hydrolase</keyword>
<dbReference type="GO" id="GO:0004521">
    <property type="term" value="F:RNA endonuclease activity"/>
    <property type="evidence" value="ECO:0007669"/>
    <property type="project" value="UniProtKB-UniRule"/>
</dbReference>
<comment type="caution">
    <text evidence="17">The sequence shown here is derived from an EMBL/GenBank/DDBJ whole genome shotgun (WGS) entry which is preliminary data.</text>
</comment>
<dbReference type="InterPro" id="IPR011108">
    <property type="entry name" value="RMMBL"/>
</dbReference>
<comment type="cofactor">
    <cofactor evidence="15">
        <name>Ca(2+)</name>
        <dbReference type="ChEBI" id="CHEBI:29108"/>
    </cofactor>
    <text evidence="15">Binds 1 Ca(2+) cation per subunit. Seen in 1 crystal structure, it is not clear if it is physiologically important.</text>
</comment>
<dbReference type="InterPro" id="IPR041636">
    <property type="entry name" value="RNase_J_C"/>
</dbReference>
<sequence length="553" mass="61675">MKKTENIKIFALGGVGEIGKNMYVVELDDDIYVVDAGLMSPETGMFGIDVVIPDVSYLLENKHRVRAIFLTHGHDENIGGLPFILRKLDAPVYGTKFTIALAKEKLSEVGVNKKQLLYVIDTDKTIRHERTNVTFFSTSHSIPGSIGIAFHTSEGAIVHTGDFKFDQTPVGNQRADIGKMAALGEDGVLFLLSDSTNAERPGYTASEASVANEMMKSFRQAKQRVIVATTLTHMYRIQQVIDAAIETNRKVVVLGRTLQRMVDIASDLDQLSVPEELFVSPQEMSKYSDSEIVVLTAGTHQEPLLPFVRMLRQNDKFVGVKQTDTIIISVVSAPRNELPFSKIIDQLFRTGAKVIYGRQPVTVSGNGSQEELKFMLNLMKPTYFIPIQGEYRMQMAHAKLAAEVGLSKDRIFIVDKGDVIDYKKGTPSVSTKVPSGNTLIDGLGVGDVGNIVLRDRRLLSQDGILLVVVTIDKANRKIVTGPEIISRGFVYVRESEQLLREATERVEQLLVDSIRERTIEWSSLKLGMRESLNQFLYEKTKRRPMILPIIMEI</sequence>
<evidence type="ECO:0000256" key="3">
    <source>
        <dbReference type="ARBA" id="ARBA00022552"/>
    </source>
</evidence>
<dbReference type="InterPro" id="IPR042173">
    <property type="entry name" value="RNase_J_2"/>
</dbReference>
<proteinExistence type="inferred from homology"/>
<feature type="binding site" evidence="15">
    <location>
        <position position="441"/>
    </location>
    <ligand>
        <name>Ca(2+)</name>
        <dbReference type="ChEBI" id="CHEBI:29108"/>
    </ligand>
</feature>
<keyword evidence="2 12" id="KW-0963">Cytoplasm</keyword>
<feature type="domain" description="Metallo-beta-lactamase" evidence="16">
    <location>
        <begin position="19"/>
        <end position="214"/>
    </location>
</feature>
<dbReference type="EC" id="3.1.-.-" evidence="12 13"/>
<comment type="function">
    <text evidence="12">An RNase that has 5'-3' exonuclease and possibly endonuclease activity. Involved in maturation of rRNA and in some organisms also mRNA maturation and/or decay.</text>
</comment>
<feature type="binding site" evidence="15">
    <location>
        <position position="47"/>
    </location>
    <ligand>
        <name>Ca(2+)</name>
        <dbReference type="ChEBI" id="CHEBI:29108"/>
    </ligand>
</feature>
<dbReference type="PANTHER" id="PTHR43694:SF4">
    <property type="entry name" value="RIBONUCLEASE J 2"/>
    <property type="match status" value="1"/>
</dbReference>
<feature type="binding site" evidence="15">
    <location>
        <position position="140"/>
    </location>
    <ligand>
        <name>Zn(2+)</name>
        <dbReference type="ChEBI" id="CHEBI:29105"/>
        <label>1</label>
        <note>catalytic</note>
    </ligand>
</feature>
<keyword evidence="6 12" id="KW-0255">Endonuclease</keyword>
<dbReference type="EMBL" id="LILC01000013">
    <property type="protein sequence ID" value="KOO46695.1"/>
    <property type="molecule type" value="Genomic_DNA"/>
</dbReference>
<dbReference type="NCBIfam" id="TIGR00649">
    <property type="entry name" value="MG423"/>
    <property type="match status" value="1"/>
</dbReference>
<keyword evidence="5 13" id="KW-0479">Metal-binding</keyword>
<dbReference type="Gene3D" id="3.10.20.580">
    <property type="match status" value="1"/>
</dbReference>
<dbReference type="GO" id="GO:0006397">
    <property type="term" value="P:mRNA processing"/>
    <property type="evidence" value="ECO:0007669"/>
    <property type="project" value="UniProtKB-ARBA"/>
</dbReference>
<evidence type="ECO:0000259" key="16">
    <source>
        <dbReference type="SMART" id="SM00849"/>
    </source>
</evidence>
<keyword evidence="15" id="KW-0106">Calcium</keyword>
<evidence type="ECO:0000256" key="10">
    <source>
        <dbReference type="ARBA" id="ARBA00022884"/>
    </source>
</evidence>
<reference evidence="18" key="1">
    <citation type="submission" date="2015-08" db="EMBL/GenBank/DDBJ databases">
        <title>Fjat-14210 dsm16467.</title>
        <authorList>
            <person name="Liu B."/>
            <person name="Wang J."/>
            <person name="Zhu Y."/>
            <person name="Liu G."/>
            <person name="Chen Q."/>
            <person name="Chen Z."/>
            <person name="Lan J."/>
            <person name="Che J."/>
            <person name="Ge C."/>
            <person name="Shi H."/>
            <person name="Pan Z."/>
            <person name="Liu X."/>
        </authorList>
    </citation>
    <scope>NUCLEOTIDE SEQUENCE [LARGE SCALE GENOMIC DNA]</scope>
    <source>
        <strain evidence="18">DSM 16467</strain>
    </source>
</reference>
<organism evidence="17 18">
    <name type="scientific">Priestia koreensis</name>
    <dbReference type="NCBI Taxonomy" id="284581"/>
    <lineage>
        <taxon>Bacteria</taxon>
        <taxon>Bacillati</taxon>
        <taxon>Bacillota</taxon>
        <taxon>Bacilli</taxon>
        <taxon>Bacillales</taxon>
        <taxon>Bacillaceae</taxon>
        <taxon>Priestia</taxon>
    </lineage>
</organism>
<evidence type="ECO:0000256" key="2">
    <source>
        <dbReference type="ARBA" id="ARBA00022490"/>
    </source>
</evidence>
<comment type="subcellular location">
    <subcellularLocation>
        <location evidence="1 12 13">Cytoplasm</location>
    </subcellularLocation>
</comment>
<evidence type="ECO:0000313" key="17">
    <source>
        <dbReference type="EMBL" id="KOO46695.1"/>
    </source>
</evidence>
<dbReference type="Pfam" id="PF17770">
    <property type="entry name" value="RNase_J_C"/>
    <property type="match status" value="1"/>
</dbReference>
<dbReference type="GO" id="GO:0003723">
    <property type="term" value="F:RNA binding"/>
    <property type="evidence" value="ECO:0007669"/>
    <property type="project" value="UniProtKB-UniRule"/>
</dbReference>
<comment type="subunit">
    <text evidence="12">Homodimer, may be a subunit of the RNA degradosome.</text>
</comment>
<comment type="subunit">
    <text evidence="11">Unclear whether it forms homodimers or belongs to a larger complex. According to probably does not form homodimers, while shows homodimer formation. Both reports show RNase J1 and J2 interaction, probably as a heterotetramer shows it is a component of a possible RNA degradosome complex composed of rny, rnjA, rnjB, pnp, pfkA and eno, while finds no evidence of an RNA degradosome complex.</text>
</comment>
<dbReference type="FunFam" id="3.10.20.580:FF:000001">
    <property type="entry name" value="Ribonuclease J"/>
    <property type="match status" value="1"/>
</dbReference>
<dbReference type="Gene3D" id="3.40.50.10710">
    <property type="entry name" value="Metallo-hydrolase/oxidoreductase"/>
    <property type="match status" value="1"/>
</dbReference>
<dbReference type="GO" id="GO:0008270">
    <property type="term" value="F:zinc ion binding"/>
    <property type="evidence" value="ECO:0007669"/>
    <property type="project" value="InterPro"/>
</dbReference>
<keyword evidence="9 12" id="KW-0269">Exonuclease</keyword>
<dbReference type="PATRIC" id="fig|284581.3.peg.2545"/>
<keyword evidence="18" id="KW-1185">Reference proteome</keyword>
<evidence type="ECO:0000256" key="12">
    <source>
        <dbReference type="HAMAP-Rule" id="MF_01491"/>
    </source>
</evidence>
<evidence type="ECO:0000256" key="13">
    <source>
        <dbReference type="PIRNR" id="PIRNR004803"/>
    </source>
</evidence>
<evidence type="ECO:0000256" key="5">
    <source>
        <dbReference type="ARBA" id="ARBA00022723"/>
    </source>
</evidence>
<dbReference type="Pfam" id="PF00753">
    <property type="entry name" value="Lactamase_B"/>
    <property type="match status" value="1"/>
</dbReference>
<feature type="binding site" evidence="15">
    <location>
        <position position="49"/>
    </location>
    <ligand>
        <name>Ca(2+)</name>
        <dbReference type="ChEBI" id="CHEBI:29108"/>
    </ligand>
</feature>
<dbReference type="InterPro" id="IPR036866">
    <property type="entry name" value="RibonucZ/Hydroxyglut_hydro"/>
</dbReference>
<feature type="binding site" evidence="15">
    <location>
        <position position="72"/>
    </location>
    <ligand>
        <name>Zn(2+)</name>
        <dbReference type="ChEBI" id="CHEBI:29105"/>
        <label>1</label>
        <note>catalytic</note>
    </ligand>
</feature>
<dbReference type="InterPro" id="IPR055132">
    <property type="entry name" value="RNase_J_b_CASP"/>
</dbReference>
<evidence type="ECO:0000256" key="9">
    <source>
        <dbReference type="ARBA" id="ARBA00022839"/>
    </source>
</evidence>
<keyword evidence="10 12" id="KW-0694">RNA-binding</keyword>
<evidence type="ECO:0000256" key="11">
    <source>
        <dbReference type="ARBA" id="ARBA00065702"/>
    </source>
</evidence>
<dbReference type="AlphaFoldDB" id="A0A0M0L6I9"/>
<comment type="similarity">
    <text evidence="12 13">Belongs to the metallo-beta-lactamase superfamily. RNA-metabolizing metallo-beta-lactamase-like family. Bacterial RNase J subfamily.</text>
</comment>
<dbReference type="Pfam" id="PF07521">
    <property type="entry name" value="RMMBL"/>
    <property type="match status" value="1"/>
</dbReference>
<keyword evidence="3 12" id="KW-0698">rRNA processing</keyword>
<evidence type="ECO:0000256" key="1">
    <source>
        <dbReference type="ARBA" id="ARBA00004496"/>
    </source>
</evidence>
<dbReference type="SUPFAM" id="SSF56281">
    <property type="entry name" value="Metallo-hydrolase/oxidoreductase"/>
    <property type="match status" value="1"/>
</dbReference>
<feature type="active site" description="Proton donor" evidence="14">
    <location>
        <position position="194"/>
    </location>
</feature>
<comment type="caution">
    <text evidence="12">Lacks conserved residue(s) required for the propagation of feature annotation.</text>
</comment>
<comment type="cofactor">
    <cofactor evidence="13 15">
        <name>Zn(2+)</name>
        <dbReference type="ChEBI" id="CHEBI:29105"/>
    </cofactor>
    <text evidence="13 15">Binds 2 Zn(2+) ions per subunit. It is not clear if Zn(2+) or Mg(2+) is physiologically important.</text>
</comment>
<dbReference type="GO" id="GO:0006364">
    <property type="term" value="P:rRNA processing"/>
    <property type="evidence" value="ECO:0007669"/>
    <property type="project" value="UniProtKB-UniRule"/>
</dbReference>
<dbReference type="CDD" id="cd07714">
    <property type="entry name" value="RNaseJ_MBL-fold"/>
    <property type="match status" value="1"/>
</dbReference>
<evidence type="ECO:0000256" key="6">
    <source>
        <dbReference type="ARBA" id="ARBA00022759"/>
    </source>
</evidence>
<dbReference type="PIRSF" id="PIRSF004803">
    <property type="entry name" value="RnjA"/>
    <property type="match status" value="1"/>
</dbReference>
<accession>A0A0M0L6I9</accession>
<dbReference type="PANTHER" id="PTHR43694">
    <property type="entry name" value="RIBONUCLEASE J"/>
    <property type="match status" value="1"/>
</dbReference>
<evidence type="ECO:0000313" key="18">
    <source>
        <dbReference type="Proteomes" id="UP000037558"/>
    </source>
</evidence>
<dbReference type="InterPro" id="IPR030854">
    <property type="entry name" value="RNase_J_bac"/>
</dbReference>
<dbReference type="SMART" id="SM00849">
    <property type="entry name" value="Lactamase_B"/>
    <property type="match status" value="1"/>
</dbReference>
<evidence type="ECO:0000256" key="14">
    <source>
        <dbReference type="PIRSR" id="PIRSR004803-1"/>
    </source>
</evidence>
<dbReference type="Proteomes" id="UP000037558">
    <property type="component" value="Unassembled WGS sequence"/>
</dbReference>
<dbReference type="HAMAP" id="MF_01491">
    <property type="entry name" value="RNase_J_bact"/>
    <property type="match status" value="1"/>
</dbReference>